<comment type="caution">
    <text evidence="1">The sequence shown here is derived from an EMBL/GenBank/DDBJ whole genome shotgun (WGS) entry which is preliminary data.</text>
</comment>
<protein>
    <recommendedName>
        <fullName evidence="2">N-acetyltransferase</fullName>
    </recommendedName>
</protein>
<dbReference type="Pfam" id="PF00132">
    <property type="entry name" value="Hexapep"/>
    <property type="match status" value="1"/>
</dbReference>
<gene>
    <name evidence="1" type="ORF">S12H4_50813</name>
</gene>
<evidence type="ECO:0008006" key="2">
    <source>
        <dbReference type="Google" id="ProtNLM"/>
    </source>
</evidence>
<dbReference type="Pfam" id="PF14602">
    <property type="entry name" value="Hexapep_2"/>
    <property type="match status" value="1"/>
</dbReference>
<dbReference type="InterPro" id="IPR011004">
    <property type="entry name" value="Trimer_LpxA-like_sf"/>
</dbReference>
<feature type="non-terminal residue" evidence="1">
    <location>
        <position position="1"/>
    </location>
</feature>
<name>X1VL78_9ZZZZ</name>
<organism evidence="1">
    <name type="scientific">marine sediment metagenome</name>
    <dbReference type="NCBI Taxonomy" id="412755"/>
    <lineage>
        <taxon>unclassified sequences</taxon>
        <taxon>metagenomes</taxon>
        <taxon>ecological metagenomes</taxon>
    </lineage>
</organism>
<evidence type="ECO:0000313" key="1">
    <source>
        <dbReference type="EMBL" id="GAJ08970.1"/>
    </source>
</evidence>
<dbReference type="EMBL" id="BARW01032044">
    <property type="protein sequence ID" value="GAJ08970.1"/>
    <property type="molecule type" value="Genomic_DNA"/>
</dbReference>
<dbReference type="Gene3D" id="2.160.10.10">
    <property type="entry name" value="Hexapeptide repeat proteins"/>
    <property type="match status" value="1"/>
</dbReference>
<dbReference type="SUPFAM" id="SSF51161">
    <property type="entry name" value="Trimeric LpxA-like enzymes"/>
    <property type="match status" value="1"/>
</dbReference>
<dbReference type="InterPro" id="IPR050179">
    <property type="entry name" value="Trans_hexapeptide_repeat"/>
</dbReference>
<accession>X1VL78</accession>
<dbReference type="InterPro" id="IPR001451">
    <property type="entry name" value="Hexapep"/>
</dbReference>
<dbReference type="PANTHER" id="PTHR43300">
    <property type="entry name" value="ACETYLTRANSFERASE"/>
    <property type="match status" value="1"/>
</dbReference>
<dbReference type="PANTHER" id="PTHR43300:SF4">
    <property type="entry name" value="ACYL-[ACYL-CARRIER-PROTEIN]--UDP-N-ACETYLGLUCOSAMINE O-ACYLTRANSFERASE"/>
    <property type="match status" value="1"/>
</dbReference>
<proteinExistence type="predicted"/>
<dbReference type="CDD" id="cd03358">
    <property type="entry name" value="LbH_WxcM_N_like"/>
    <property type="match status" value="1"/>
</dbReference>
<sequence length="195" mass="21459">RKLNSKSYFVHPSSFTDDNVQIGEGTKIWHFSHIMSGARIGKNCKIGQNVVIGHDVSIRNRVKIQNNVSVYKGVTLEDEVFCGPSSVFTNVINPRSAIPRMNELKNTLVKRGATIGANAAIICGNTIGKYAFVGAGAVVTKDVPDYALVFGNPAKLQGWMCECGIKLEFYDNLARCKVCEKRYKMIGGDKVVRNE</sequence>
<reference evidence="1" key="1">
    <citation type="journal article" date="2014" name="Front. Microbiol.">
        <title>High frequency of phylogenetically diverse reductive dehalogenase-homologous genes in deep subseafloor sedimentary metagenomes.</title>
        <authorList>
            <person name="Kawai M."/>
            <person name="Futagami T."/>
            <person name="Toyoda A."/>
            <person name="Takaki Y."/>
            <person name="Nishi S."/>
            <person name="Hori S."/>
            <person name="Arai W."/>
            <person name="Tsubouchi T."/>
            <person name="Morono Y."/>
            <person name="Uchiyama I."/>
            <person name="Ito T."/>
            <person name="Fujiyama A."/>
            <person name="Inagaki F."/>
            <person name="Takami H."/>
        </authorList>
    </citation>
    <scope>NUCLEOTIDE SEQUENCE</scope>
    <source>
        <strain evidence="1">Expedition CK06-06</strain>
    </source>
</reference>
<dbReference type="AlphaFoldDB" id="X1VL78"/>